<dbReference type="InterPro" id="IPR010989">
    <property type="entry name" value="SNARE"/>
</dbReference>
<feature type="transmembrane region" description="Helical" evidence="7">
    <location>
        <begin position="2145"/>
        <end position="2164"/>
    </location>
</feature>
<evidence type="ECO:0000259" key="8">
    <source>
        <dbReference type="PROSITE" id="PS50192"/>
    </source>
</evidence>
<dbReference type="SMART" id="SM00397">
    <property type="entry name" value="t_SNARE"/>
    <property type="match status" value="1"/>
</dbReference>
<protein>
    <recommendedName>
        <fullName evidence="8">t-SNARE coiled-coil homology domain-containing protein</fullName>
    </recommendedName>
</protein>
<dbReference type="InterPro" id="IPR013244">
    <property type="entry name" value="Sec39_domain"/>
</dbReference>
<comment type="subcellular location">
    <subcellularLocation>
        <location evidence="1">Endoplasmic reticulum</location>
    </subcellularLocation>
</comment>
<evidence type="ECO:0000256" key="5">
    <source>
        <dbReference type="SAM" id="Coils"/>
    </source>
</evidence>
<reference evidence="9" key="1">
    <citation type="journal article" date="2020" name="Fungal Divers.">
        <title>Resolving the Mortierellaceae phylogeny through synthesis of multi-gene phylogenetics and phylogenomics.</title>
        <authorList>
            <person name="Vandepol N."/>
            <person name="Liber J."/>
            <person name="Desiro A."/>
            <person name="Na H."/>
            <person name="Kennedy M."/>
            <person name="Barry K."/>
            <person name="Grigoriev I.V."/>
            <person name="Miller A.N."/>
            <person name="O'Donnell K."/>
            <person name="Stajich J.E."/>
            <person name="Bonito G."/>
        </authorList>
    </citation>
    <scope>NUCLEOTIDE SEQUENCE</scope>
    <source>
        <strain evidence="9">NRRL 28262</strain>
    </source>
</reference>
<evidence type="ECO:0000256" key="2">
    <source>
        <dbReference type="ARBA" id="ARBA00022448"/>
    </source>
</evidence>
<keyword evidence="4" id="KW-0653">Protein transport</keyword>
<dbReference type="GO" id="GO:0000149">
    <property type="term" value="F:SNARE binding"/>
    <property type="evidence" value="ECO:0007669"/>
    <property type="project" value="TreeGrafter"/>
</dbReference>
<keyword evidence="7" id="KW-1133">Transmembrane helix</keyword>
<comment type="caution">
    <text evidence="9">The sequence shown here is derived from an EMBL/GenBank/DDBJ whole genome shotgun (WGS) entry which is preliminary data.</text>
</comment>
<feature type="coiled-coil region" evidence="5">
    <location>
        <begin position="2098"/>
        <end position="2139"/>
    </location>
</feature>
<dbReference type="Pfam" id="PF08314">
    <property type="entry name" value="Sec39"/>
    <property type="match status" value="1"/>
</dbReference>
<dbReference type="PANTHER" id="PTHR15922:SF2">
    <property type="entry name" value="NBAS SUBUNIT OF NRZ TETHERING COMPLEX"/>
    <property type="match status" value="1"/>
</dbReference>
<feature type="compositionally biased region" description="Polar residues" evidence="6">
    <location>
        <begin position="1560"/>
        <end position="1569"/>
    </location>
</feature>
<dbReference type="PROSITE" id="PS50192">
    <property type="entry name" value="T_SNARE"/>
    <property type="match status" value="1"/>
</dbReference>
<feature type="compositionally biased region" description="Polar residues" evidence="6">
    <location>
        <begin position="1983"/>
        <end position="2016"/>
    </location>
</feature>
<sequence>MEKQRQLYDIDTVAIWNPNDNADASPPSPSDDDASGSQQQQHTLIDKDTQRRLAQWKQWFLRRVAANISPLFLTTTVPSGIASTLTPLKSSWQVSLSPDSQFLAVNHDDKIEFRTLNSSYQVVHAVWNGGKKYDLYPKWRRVAWSLDSKLVARSSSDGTVEIVDVKGRLIGSIIPQDQPPAGQDQNPNPPSPFFVEPLSYLGFVNTRRSKAAEGSGVIFNGHAYAYELLSITYDGILRSYLFNTSDALDYAEADPTSPTQDYPVNKKLQHRRSLLATQSLLAPRQTSWPREGFSDPGFFCFHHKFTLQPWFRTVTCASVDERTGIICVGGAPIQSKDKGDAPGPQSRVMFLALEHDAPFYRRYKSDGQLETSVDIALARTGPLLESTKAVTGLAAAGQTIHKLFERDADLVNNAVHTVVIHEKYGALSLDCSGSLTSWALSKERGGVLKMTWDSEHLNYYARSREHSSVSFQEFQQLVKEYQSNGTTSLLIGVVNGRCVSMRFWTKDAILLGYESGAMIVLQIPELINILGQEPKVFASCLEFTNAGFNSHDEQVFVMEEMTRMIRARVVGDRWIMMTEQEDKALGEPTEQEIAQMMGNERLLFKWIAHLSKYFESKELLHRKLEARDYTSALSLATTYELDTDTVFQYQWRQLTHVNAEVVSTLLDKIKNKDWVLASCIDNSVDDLEGARVLLEYGLQLTDGLMDDIVRRCELGSGVKIDWIRAAASREPMKPETGKALAAAQLNEQETLWSKYRWYFLKYLNRLSTFIELTAAEKESRAHEEARAQALRPKPQTHGLLDPLHYDDNPEHKASSPLLTGSFNTFKDMDLSAQACIFAEAEFIEGIKILFTRHNRETWPWRFAIASRVPETCPTQLYKDLLPQIDPESRKEKPWTPDHPWRDLDWAEVPELRIAVFGSADHEMDTYQELQVLKLEERRAAHGGDEAANLDMVAIKKEVEDVLPSAVAFPASNEVLSHWYIDRALDIDRNAAQMMEERRLIQHGINHYIPGLETMSEDLEILCKLLYEIKPDSRRPEARARWADTVLDISLEQFSLMNPMEVVHLCLGMSDELTIVQDVRRLVLPYLTVVVPKRWQRNDPIHVPGQGLPVGLDIHNPMSYLYAFLLSQSPTHLSWVGAIVEASKPVYEPEERIISNDMDLSWLTMSCMYGCRTVDEWKVMSDMIVCLPMFEQTEEVDEAVDKVRRAELRQDIFIRSGVDSHNTSPALTHDRAALPQQLDPINMFPAFVKYAPTQGLMQHALDTLEQHLTAAETLARYDLPVRLSWFLENSDSVASQLQMVIKMARLASGGPEKMGERFESDDEWMLLLEDLIRLRGGEKGGGVLGLVSEQDIYREYLAGVLSCGRFELAKAILFPPGLLPPVRLAVAEKLVIDCSNEMYNNASSGNRHQGLMKMAYDCLKVLPETTNIRREMDLIEATNFMTSTYNLTAPGSSNTILPLQIRTTENRLSLVRRLIMTQENAYRDHAAMLELAIKVTGIGQKKALRQQVEIQVVGMLIEAALREQNHVFALQQSERLMDLLKVTGATDLNPDGSPKMRRMNKSSSFTSTTGHGEEGGLTPTSRPSSPSLVSSRPDSRAATPFGSSTASHSSPTLGKGDVDAKKPWEIFVQVGQESAGREYSRRLATIGYSLSCCPADKVEKVLEIWRSLEMESVHAPVPETDPRRGVTGFMSTMMDRTGSGSSGRDVGGSGGYVPGGSHAGGAAGPLAEIIGRREGTISSNHDEGGRRRDKLKSITDFMDRTAEFKAAVNSLLNRGHIQTRHQPNNSNHPARKGKEAAAYADFSRLASKIGKEIIETSNKLEKLSKCKLVKRKALFDDRPVEISELTFVIKQDLSRLNGQILALQQHVRANAAKANRATRQMDEHSTNLVIILQSKLANTSMGFKEALEIRSESVQATKKRQDQLLQSSQAQAGAHGQGQGQGLSPKAQSQTLSLPPSSILSPLRNTTRSPIGLVPTTPTPSQLPNPYSNHNNIPQNGRSSPYMQHQASVPSHHQQQYSNGSSDIDPYSSSSMHRRKGVNGGGRSEDFHGQYEDDSESAGPASMLFQQQQQAPHVDQYVQNRSTAIEAVESTLQELGGIFQQLAQMVAEQRDTVQRIEANAEDIELNINEAQNQLLRYYRNISSDRWLMIKVFLTIIFVFLVMSLVG</sequence>
<keyword evidence="5" id="KW-0175">Coiled coil</keyword>
<feature type="region of interest" description="Disordered" evidence="6">
    <location>
        <begin position="1544"/>
        <end position="1617"/>
    </location>
</feature>
<dbReference type="Gene3D" id="1.20.58.70">
    <property type="match status" value="1"/>
</dbReference>
<keyword evidence="7" id="KW-0472">Membrane</keyword>
<evidence type="ECO:0000256" key="1">
    <source>
        <dbReference type="ARBA" id="ARBA00004240"/>
    </source>
</evidence>
<feature type="compositionally biased region" description="Low complexity" evidence="6">
    <location>
        <begin position="2017"/>
        <end position="2030"/>
    </location>
</feature>
<dbReference type="Gene3D" id="2.130.10.10">
    <property type="entry name" value="YVTN repeat-like/Quinoprotein amine dehydrogenase"/>
    <property type="match status" value="1"/>
</dbReference>
<evidence type="ECO:0000313" key="10">
    <source>
        <dbReference type="Proteomes" id="UP001194580"/>
    </source>
</evidence>
<dbReference type="GO" id="GO:0006890">
    <property type="term" value="P:retrograde vesicle-mediated transport, Golgi to endoplasmic reticulum"/>
    <property type="evidence" value="ECO:0007669"/>
    <property type="project" value="InterPro"/>
</dbReference>
<feature type="region of interest" description="Disordered" evidence="6">
    <location>
        <begin position="1917"/>
        <end position="2058"/>
    </location>
</feature>
<dbReference type="PANTHER" id="PTHR15922">
    <property type="entry name" value="NEUROBLASTOMA-AMPLIFIED SEQUENCE"/>
    <property type="match status" value="1"/>
</dbReference>
<accession>A0AAD4H503</accession>
<organism evidence="9 10">
    <name type="scientific">Linnemannia exigua</name>
    <dbReference type="NCBI Taxonomy" id="604196"/>
    <lineage>
        <taxon>Eukaryota</taxon>
        <taxon>Fungi</taxon>
        <taxon>Fungi incertae sedis</taxon>
        <taxon>Mucoromycota</taxon>
        <taxon>Mortierellomycotina</taxon>
        <taxon>Mortierellomycetes</taxon>
        <taxon>Mortierellales</taxon>
        <taxon>Mortierellaceae</taxon>
        <taxon>Linnemannia</taxon>
    </lineage>
</organism>
<dbReference type="SUPFAM" id="SSF50969">
    <property type="entry name" value="YVTN repeat-like/Quinoprotein amine dehydrogenase"/>
    <property type="match status" value="1"/>
</dbReference>
<gene>
    <name evidence="9" type="ORF">BGZ95_001357</name>
</gene>
<proteinExistence type="predicted"/>
<dbReference type="Proteomes" id="UP001194580">
    <property type="component" value="Unassembled WGS sequence"/>
</dbReference>
<keyword evidence="3" id="KW-0256">Endoplasmic reticulum</keyword>
<dbReference type="Pfam" id="PF15492">
    <property type="entry name" value="Nbas_N"/>
    <property type="match status" value="1"/>
</dbReference>
<keyword evidence="7" id="KW-0812">Transmembrane</keyword>
<dbReference type="GO" id="GO:0070939">
    <property type="term" value="C:Dsl1/NZR complex"/>
    <property type="evidence" value="ECO:0007669"/>
    <property type="project" value="TreeGrafter"/>
</dbReference>
<evidence type="ECO:0000256" key="3">
    <source>
        <dbReference type="ARBA" id="ARBA00022824"/>
    </source>
</evidence>
<feature type="region of interest" description="Disordered" evidence="6">
    <location>
        <begin position="15"/>
        <end position="47"/>
    </location>
</feature>
<dbReference type="CDD" id="cd15844">
    <property type="entry name" value="SNARE_syntaxin5"/>
    <property type="match status" value="1"/>
</dbReference>
<evidence type="ECO:0000256" key="4">
    <source>
        <dbReference type="ARBA" id="ARBA00022927"/>
    </source>
</evidence>
<dbReference type="InterPro" id="IPR029145">
    <property type="entry name" value="NBAS_N"/>
</dbReference>
<dbReference type="GO" id="GO:0016020">
    <property type="term" value="C:membrane"/>
    <property type="evidence" value="ECO:0007669"/>
    <property type="project" value="InterPro"/>
</dbReference>
<feature type="compositionally biased region" description="Polar residues" evidence="6">
    <location>
        <begin position="1600"/>
        <end position="1611"/>
    </location>
</feature>
<feature type="compositionally biased region" description="Low complexity" evidence="6">
    <location>
        <begin position="1580"/>
        <end position="1591"/>
    </location>
</feature>
<dbReference type="InterPro" id="IPR011044">
    <property type="entry name" value="Quino_amine_DH_bsu"/>
</dbReference>
<feature type="domain" description="T-SNARE coiled-coil homology" evidence="8">
    <location>
        <begin position="2074"/>
        <end position="2136"/>
    </location>
</feature>
<dbReference type="SUPFAM" id="SSF47661">
    <property type="entry name" value="t-snare proteins"/>
    <property type="match status" value="1"/>
</dbReference>
<feature type="compositionally biased region" description="Low complexity" evidence="6">
    <location>
        <begin position="1922"/>
        <end position="1933"/>
    </location>
</feature>
<dbReference type="GO" id="GO:0015031">
    <property type="term" value="P:protein transport"/>
    <property type="evidence" value="ECO:0007669"/>
    <property type="project" value="UniProtKB-KW"/>
</dbReference>
<feature type="compositionally biased region" description="Low complexity" evidence="6">
    <location>
        <begin position="1951"/>
        <end position="1962"/>
    </location>
</feature>
<evidence type="ECO:0000313" key="9">
    <source>
        <dbReference type="EMBL" id="KAG0270921.1"/>
    </source>
</evidence>
<evidence type="ECO:0000256" key="7">
    <source>
        <dbReference type="SAM" id="Phobius"/>
    </source>
</evidence>
<dbReference type="InterPro" id="IPR000727">
    <property type="entry name" value="T_SNARE_dom"/>
</dbReference>
<name>A0AAD4H503_9FUNG</name>
<dbReference type="EMBL" id="JAAAIL010001277">
    <property type="protein sequence ID" value="KAG0270921.1"/>
    <property type="molecule type" value="Genomic_DNA"/>
</dbReference>
<dbReference type="Pfam" id="PF05739">
    <property type="entry name" value="SNARE"/>
    <property type="match status" value="1"/>
</dbReference>
<evidence type="ECO:0000256" key="6">
    <source>
        <dbReference type="SAM" id="MobiDB-lite"/>
    </source>
</evidence>
<keyword evidence="10" id="KW-1185">Reference proteome</keyword>
<keyword evidence="2" id="KW-0813">Transport</keyword>
<dbReference type="InterPro" id="IPR015943">
    <property type="entry name" value="WD40/YVTN_repeat-like_dom_sf"/>
</dbReference>